<dbReference type="InterPro" id="IPR023883">
    <property type="entry name" value="CHP03980_redox-disulphide"/>
</dbReference>
<sequence>MHDQPGIDMSVDAIMRQWPRTIPVFIQSKMLCVGCPVGPLHSLRDAAAAHGIAPGPLLASIQQLADQNRY</sequence>
<proteinExistence type="predicted"/>
<dbReference type="Gene3D" id="1.10.3910.10">
    <property type="entry name" value="SP0561-like"/>
    <property type="match status" value="1"/>
</dbReference>
<protein>
    <submittedName>
        <fullName evidence="2">DUF1858 domain-containing protein</fullName>
    </submittedName>
</protein>
<evidence type="ECO:0000259" key="1">
    <source>
        <dbReference type="Pfam" id="PF08984"/>
    </source>
</evidence>
<reference evidence="2 3" key="1">
    <citation type="submission" date="2023-02" db="EMBL/GenBank/DDBJ databases">
        <title>Devosia algicola sp. nov., isolated from the phycosphere of marine algae.</title>
        <authorList>
            <person name="Kim J.M."/>
            <person name="Lee J.K."/>
            <person name="Choi B.J."/>
            <person name="Bayburt H."/>
            <person name="Jeon C.O."/>
        </authorList>
    </citation>
    <scope>NUCLEOTIDE SEQUENCE [LARGE SCALE GENOMIC DNA]</scope>
    <source>
        <strain evidence="2 3">G20-9</strain>
    </source>
</reference>
<organism evidence="2 3">
    <name type="scientific">Devosia algicola</name>
    <dbReference type="NCBI Taxonomy" id="3026418"/>
    <lineage>
        <taxon>Bacteria</taxon>
        <taxon>Pseudomonadati</taxon>
        <taxon>Pseudomonadota</taxon>
        <taxon>Alphaproteobacteria</taxon>
        <taxon>Hyphomicrobiales</taxon>
        <taxon>Devosiaceae</taxon>
        <taxon>Devosia</taxon>
    </lineage>
</organism>
<dbReference type="InterPro" id="IPR015077">
    <property type="entry name" value="DUF1858"/>
</dbReference>
<dbReference type="Pfam" id="PF08984">
    <property type="entry name" value="DUF1858"/>
    <property type="match status" value="1"/>
</dbReference>
<dbReference type="Proteomes" id="UP001220530">
    <property type="component" value="Chromosome"/>
</dbReference>
<accession>A0ABY7YPQ7</accession>
<gene>
    <name evidence="2" type="ORF">PSQ19_02760</name>
</gene>
<dbReference type="NCBIfam" id="TIGR03980">
    <property type="entry name" value="prismane_assoc"/>
    <property type="match status" value="1"/>
</dbReference>
<feature type="domain" description="DUF1858" evidence="1">
    <location>
        <begin position="8"/>
        <end position="54"/>
    </location>
</feature>
<dbReference type="SUPFAM" id="SSF140683">
    <property type="entry name" value="SP0561-like"/>
    <property type="match status" value="1"/>
</dbReference>
<evidence type="ECO:0000313" key="3">
    <source>
        <dbReference type="Proteomes" id="UP001220530"/>
    </source>
</evidence>
<dbReference type="RefSeq" id="WP_282219535.1">
    <property type="nucleotide sequence ID" value="NZ_CP118246.1"/>
</dbReference>
<keyword evidence="3" id="KW-1185">Reference proteome</keyword>
<dbReference type="EMBL" id="CP118246">
    <property type="protein sequence ID" value="WDR03133.1"/>
    <property type="molecule type" value="Genomic_DNA"/>
</dbReference>
<dbReference type="PANTHER" id="PTHR39341">
    <property type="entry name" value="BSL7085 PROTEIN"/>
    <property type="match status" value="1"/>
</dbReference>
<dbReference type="PANTHER" id="PTHR39341:SF1">
    <property type="entry name" value="DUF1858 DOMAIN-CONTAINING PROTEIN"/>
    <property type="match status" value="1"/>
</dbReference>
<evidence type="ECO:0000313" key="2">
    <source>
        <dbReference type="EMBL" id="WDR03133.1"/>
    </source>
</evidence>
<name>A0ABY7YPQ7_9HYPH</name>
<dbReference type="InterPro" id="IPR038062">
    <property type="entry name" value="ScdA-like_N_sf"/>
</dbReference>